<protein>
    <submittedName>
        <fullName evidence="4">Uncharacterized protein</fullName>
    </submittedName>
</protein>
<keyword evidence="2" id="KW-1133">Transmembrane helix</keyword>
<keyword evidence="2" id="KW-0472">Membrane</keyword>
<dbReference type="AlphaFoldDB" id="A0A915MI36"/>
<name>A0A915MI36_MELJA</name>
<reference evidence="4" key="1">
    <citation type="submission" date="2022-11" db="UniProtKB">
        <authorList>
            <consortium name="WormBaseParasite"/>
        </authorList>
    </citation>
    <scope>IDENTIFICATION</scope>
</reference>
<evidence type="ECO:0000313" key="4">
    <source>
        <dbReference type="WBParaSite" id="scaffold3676_cov291.g6949"/>
    </source>
</evidence>
<organism evidence="3 4">
    <name type="scientific">Meloidogyne javanica</name>
    <name type="common">Root-knot nematode worm</name>
    <dbReference type="NCBI Taxonomy" id="6303"/>
    <lineage>
        <taxon>Eukaryota</taxon>
        <taxon>Metazoa</taxon>
        <taxon>Ecdysozoa</taxon>
        <taxon>Nematoda</taxon>
        <taxon>Chromadorea</taxon>
        <taxon>Rhabditida</taxon>
        <taxon>Tylenchina</taxon>
        <taxon>Tylenchomorpha</taxon>
        <taxon>Tylenchoidea</taxon>
        <taxon>Meloidogynidae</taxon>
        <taxon>Meloidogyninae</taxon>
        <taxon>Meloidogyne</taxon>
        <taxon>Meloidogyne incognita group</taxon>
    </lineage>
</organism>
<evidence type="ECO:0000256" key="2">
    <source>
        <dbReference type="SAM" id="Phobius"/>
    </source>
</evidence>
<sequence>MESIPLTTFTDKNVAGDKTPVEGKGNTSGVKGVNENPMGILTKADLEKELANFATKEDLANFATKADLANLATKEDLANFATKKDLDVFMKKIDKAHPCGLKCVPSVENWVSFLTAGFAIIMFGVVAITIIYSLHFFMSDKLGSLESKIDDQLDALAKSIDKMKEKMKEGCADLPTMSTPLKESITKRRKFN</sequence>
<feature type="region of interest" description="Disordered" evidence="1">
    <location>
        <begin position="1"/>
        <end position="29"/>
    </location>
</feature>
<proteinExistence type="predicted"/>
<feature type="compositionally biased region" description="Polar residues" evidence="1">
    <location>
        <begin position="1"/>
        <end position="11"/>
    </location>
</feature>
<dbReference type="WBParaSite" id="scaffold3676_cov291.g6949">
    <property type="protein sequence ID" value="scaffold3676_cov291.g6949"/>
    <property type="gene ID" value="scaffold3676_cov291.g6949"/>
</dbReference>
<accession>A0A915MI36</accession>
<feature type="transmembrane region" description="Helical" evidence="2">
    <location>
        <begin position="110"/>
        <end position="134"/>
    </location>
</feature>
<evidence type="ECO:0000313" key="3">
    <source>
        <dbReference type="Proteomes" id="UP000887561"/>
    </source>
</evidence>
<keyword evidence="2" id="KW-0812">Transmembrane</keyword>
<dbReference type="Proteomes" id="UP000887561">
    <property type="component" value="Unplaced"/>
</dbReference>
<keyword evidence="3" id="KW-1185">Reference proteome</keyword>
<evidence type="ECO:0000256" key="1">
    <source>
        <dbReference type="SAM" id="MobiDB-lite"/>
    </source>
</evidence>